<dbReference type="EMBL" id="AVPF01000009">
    <property type="protein sequence ID" value="KGX90174.1"/>
    <property type="molecule type" value="Genomic_DNA"/>
</dbReference>
<gene>
    <name evidence="3" type="ORF">N783_01395</name>
</gene>
<evidence type="ECO:0000313" key="4">
    <source>
        <dbReference type="Proteomes" id="UP000030403"/>
    </source>
</evidence>
<dbReference type="Proteomes" id="UP000030403">
    <property type="component" value="Unassembled WGS sequence"/>
</dbReference>
<evidence type="ECO:0000313" key="3">
    <source>
        <dbReference type="EMBL" id="KGX90174.1"/>
    </source>
</evidence>
<dbReference type="RefSeq" id="WP_027446247.1">
    <property type="nucleotide sequence ID" value="NZ_AULJ01000032.1"/>
</dbReference>
<evidence type="ECO:0008006" key="5">
    <source>
        <dbReference type="Google" id="ProtNLM"/>
    </source>
</evidence>
<reference evidence="3 4" key="1">
    <citation type="submission" date="2013-08" db="EMBL/GenBank/DDBJ databases">
        <authorList>
            <person name="Huang J."/>
            <person name="Wang G."/>
        </authorList>
    </citation>
    <scope>NUCLEOTIDE SEQUENCE [LARGE SCALE GENOMIC DNA]</scope>
    <source>
        <strain evidence="3 4">BH030004</strain>
    </source>
</reference>
<keyword evidence="4" id="KW-1185">Reference proteome</keyword>
<feature type="region of interest" description="Disordered" evidence="1">
    <location>
        <begin position="29"/>
        <end position="51"/>
    </location>
</feature>
<accession>A0A0A5GDV6</accession>
<evidence type="ECO:0000256" key="1">
    <source>
        <dbReference type="SAM" id="MobiDB-lite"/>
    </source>
</evidence>
<dbReference type="OrthoDB" id="2880456at2"/>
<proteinExistence type="predicted"/>
<organism evidence="3 4">
    <name type="scientific">Pontibacillus marinus BH030004 = DSM 16465</name>
    <dbReference type="NCBI Taxonomy" id="1385511"/>
    <lineage>
        <taxon>Bacteria</taxon>
        <taxon>Bacillati</taxon>
        <taxon>Bacillota</taxon>
        <taxon>Bacilli</taxon>
        <taxon>Bacillales</taxon>
        <taxon>Bacillaceae</taxon>
        <taxon>Pontibacillus</taxon>
    </lineage>
</organism>
<comment type="caution">
    <text evidence="3">The sequence shown here is derived from an EMBL/GenBank/DDBJ whole genome shotgun (WGS) entry which is preliminary data.</text>
</comment>
<sequence>MVKKLAVLMISVMTLFVLGACGFTVEQHEEMGGGSTSENAGTMPAGQEAPEQMGVLQEIQSSGDVVITVDGQDVMYRLSEDAKAQIENEDVKDGDEVTFTTYSIGDDRETIDKFIIE</sequence>
<feature type="chain" id="PRO_5039032247" description="Membrane bound lipoprotein" evidence="2">
    <location>
        <begin position="20"/>
        <end position="117"/>
    </location>
</feature>
<dbReference type="PROSITE" id="PS51257">
    <property type="entry name" value="PROKAR_LIPOPROTEIN"/>
    <property type="match status" value="1"/>
</dbReference>
<feature type="signal peptide" evidence="2">
    <location>
        <begin position="1"/>
        <end position="19"/>
    </location>
</feature>
<name>A0A0A5GDV6_9BACI</name>
<evidence type="ECO:0000256" key="2">
    <source>
        <dbReference type="SAM" id="SignalP"/>
    </source>
</evidence>
<protein>
    <recommendedName>
        <fullName evidence="5">Membrane bound lipoprotein</fullName>
    </recommendedName>
</protein>
<dbReference type="AlphaFoldDB" id="A0A0A5GDV6"/>
<dbReference type="eggNOG" id="ENOG50348XI">
    <property type="taxonomic scope" value="Bacteria"/>
</dbReference>
<keyword evidence="2" id="KW-0732">Signal</keyword>